<comment type="catalytic activity">
    <reaction evidence="6">
        <text>adenosine + ATP = AMP + ADP + H(+)</text>
        <dbReference type="Rhea" id="RHEA:20824"/>
        <dbReference type="ChEBI" id="CHEBI:15378"/>
        <dbReference type="ChEBI" id="CHEBI:16335"/>
        <dbReference type="ChEBI" id="CHEBI:30616"/>
        <dbReference type="ChEBI" id="CHEBI:456215"/>
        <dbReference type="ChEBI" id="CHEBI:456216"/>
        <dbReference type="EC" id="2.7.1.20"/>
    </reaction>
</comment>
<keyword evidence="3 6" id="KW-0547">Nucleotide-binding</keyword>
<comment type="pathway">
    <text evidence="6">Purine metabolism; AMP biosynthesis via salvage pathway; AMP from adenosine: step 1/1.</text>
</comment>
<name>A0A5C6PSN1_9TELE</name>
<keyword evidence="5 6" id="KW-0067">ATP-binding</keyword>
<proteinExistence type="inferred from homology"/>
<dbReference type="EMBL" id="RHFK02000001">
    <property type="protein sequence ID" value="TWW81909.1"/>
    <property type="molecule type" value="Genomic_DNA"/>
</dbReference>
<comment type="function">
    <text evidence="6">ATP dependent phosphorylation of adenosine and other related nucleoside analogs to monophosphate derivatives.</text>
</comment>
<dbReference type="EC" id="2.7.1.20" evidence="6"/>
<dbReference type="GO" id="GO:0006166">
    <property type="term" value="P:purine ribonucleoside salvage"/>
    <property type="evidence" value="ECO:0007669"/>
    <property type="project" value="UniProtKB-KW"/>
</dbReference>
<feature type="region of interest" description="Disordered" evidence="7">
    <location>
        <begin position="23"/>
        <end position="48"/>
    </location>
</feature>
<dbReference type="GO" id="GO:0005829">
    <property type="term" value="C:cytosol"/>
    <property type="evidence" value="ECO:0007669"/>
    <property type="project" value="TreeGrafter"/>
</dbReference>
<dbReference type="UniPathway" id="UPA00588">
    <property type="reaction ID" value="UER00659"/>
</dbReference>
<sequence>MAAEDRRAQPALVIRYLVFPKRRRGPAPSLAGNQARVSPKPTRSRQSAAHRNFGFAAAAKARSTQSASEGIKQMAEAATFAKELGFETDDIGEIAKKTQTLPKANTKRQRVVVFTQGKDDTVATSDLEEKVDRVGPQINPIPFDSGHIGKRDIKGQCHHIRAGVAGSSCAARNGGAQESDTRGEMYSGRDASVSLMAGDGGRAQLLQGC</sequence>
<dbReference type="InterPro" id="IPR001805">
    <property type="entry name" value="Adenokinase"/>
</dbReference>
<accession>A0A5C6PSN1</accession>
<dbReference type="GO" id="GO:0005524">
    <property type="term" value="F:ATP binding"/>
    <property type="evidence" value="ECO:0007669"/>
    <property type="project" value="UniProtKB-UniRule"/>
</dbReference>
<gene>
    <name evidence="8" type="ORF">D4764_01G0017240</name>
</gene>
<keyword evidence="2 6" id="KW-0808">Transferase</keyword>
<dbReference type="GO" id="GO:0005634">
    <property type="term" value="C:nucleus"/>
    <property type="evidence" value="ECO:0007669"/>
    <property type="project" value="UniProtKB-SubCell"/>
</dbReference>
<protein>
    <recommendedName>
        <fullName evidence="6">Adenosine kinase</fullName>
        <shortName evidence="6">AK</shortName>
        <ecNumber evidence="6">2.7.1.20</ecNumber>
    </recommendedName>
    <alternativeName>
        <fullName evidence="6">Adenosine 5'-phosphotransferase</fullName>
    </alternativeName>
</protein>
<keyword evidence="6" id="KW-0660">Purine salvage</keyword>
<evidence type="ECO:0000256" key="2">
    <source>
        <dbReference type="ARBA" id="ARBA00022679"/>
    </source>
</evidence>
<keyword evidence="6" id="KW-0539">Nucleus</keyword>
<keyword evidence="9" id="KW-1185">Reference proteome</keyword>
<dbReference type="PANTHER" id="PTHR45769:SF6">
    <property type="entry name" value="ADENOSINE KINASE"/>
    <property type="match status" value="1"/>
</dbReference>
<keyword evidence="4 6" id="KW-0418">Kinase</keyword>
<keyword evidence="6" id="KW-0460">Magnesium</keyword>
<dbReference type="PANTHER" id="PTHR45769">
    <property type="entry name" value="ADENOSINE KINASE"/>
    <property type="match status" value="1"/>
</dbReference>
<evidence type="ECO:0000256" key="3">
    <source>
        <dbReference type="ARBA" id="ARBA00022741"/>
    </source>
</evidence>
<evidence type="ECO:0000256" key="4">
    <source>
        <dbReference type="ARBA" id="ARBA00022777"/>
    </source>
</evidence>
<dbReference type="GO" id="GO:0006144">
    <property type="term" value="P:purine nucleobase metabolic process"/>
    <property type="evidence" value="ECO:0007669"/>
    <property type="project" value="TreeGrafter"/>
</dbReference>
<dbReference type="Proteomes" id="UP000324091">
    <property type="component" value="Chromosome 1"/>
</dbReference>
<evidence type="ECO:0000256" key="5">
    <source>
        <dbReference type="ARBA" id="ARBA00022840"/>
    </source>
</evidence>
<dbReference type="AlphaFoldDB" id="A0A5C6PSN1"/>
<evidence type="ECO:0000313" key="9">
    <source>
        <dbReference type="Proteomes" id="UP000324091"/>
    </source>
</evidence>
<comment type="subcellular location">
    <subcellularLocation>
        <location evidence="6">Nucleus</location>
    </subcellularLocation>
</comment>
<organism evidence="8 9">
    <name type="scientific">Takifugu flavidus</name>
    <name type="common">sansaifugu</name>
    <dbReference type="NCBI Taxonomy" id="433684"/>
    <lineage>
        <taxon>Eukaryota</taxon>
        <taxon>Metazoa</taxon>
        <taxon>Chordata</taxon>
        <taxon>Craniata</taxon>
        <taxon>Vertebrata</taxon>
        <taxon>Euteleostomi</taxon>
        <taxon>Actinopterygii</taxon>
        <taxon>Neopterygii</taxon>
        <taxon>Teleostei</taxon>
        <taxon>Neoteleostei</taxon>
        <taxon>Acanthomorphata</taxon>
        <taxon>Eupercaria</taxon>
        <taxon>Tetraodontiformes</taxon>
        <taxon>Tetradontoidea</taxon>
        <taxon>Tetraodontidae</taxon>
        <taxon>Takifugu</taxon>
    </lineage>
</organism>
<dbReference type="GO" id="GO:0044209">
    <property type="term" value="P:AMP salvage"/>
    <property type="evidence" value="ECO:0007669"/>
    <property type="project" value="UniProtKB-UniRule"/>
</dbReference>
<comment type="similarity">
    <text evidence="1 6">Belongs to the carbohydrate kinase PfkB family.</text>
</comment>
<evidence type="ECO:0000256" key="6">
    <source>
        <dbReference type="RuleBase" id="RU368116"/>
    </source>
</evidence>
<dbReference type="InterPro" id="IPR029056">
    <property type="entry name" value="Ribokinase-like"/>
</dbReference>
<evidence type="ECO:0000256" key="7">
    <source>
        <dbReference type="SAM" id="MobiDB-lite"/>
    </source>
</evidence>
<comment type="cofactor">
    <cofactor evidence="6">
        <name>Mg(2+)</name>
        <dbReference type="ChEBI" id="CHEBI:18420"/>
    </cofactor>
    <text evidence="6">Binds 3 Mg(2+) ions per subunit.</text>
</comment>
<dbReference type="Gene3D" id="3.40.1190.20">
    <property type="match status" value="1"/>
</dbReference>
<comment type="subunit">
    <text evidence="6">Monomer.</text>
</comment>
<dbReference type="GO" id="GO:0004001">
    <property type="term" value="F:adenosine kinase activity"/>
    <property type="evidence" value="ECO:0007669"/>
    <property type="project" value="UniProtKB-UniRule"/>
</dbReference>
<comment type="caution">
    <text evidence="8">The sequence shown here is derived from an EMBL/GenBank/DDBJ whole genome shotgun (WGS) entry which is preliminary data.</text>
</comment>
<evidence type="ECO:0000256" key="1">
    <source>
        <dbReference type="ARBA" id="ARBA00010688"/>
    </source>
</evidence>
<reference evidence="8 9" key="1">
    <citation type="submission" date="2019-04" db="EMBL/GenBank/DDBJ databases">
        <title>Chromosome genome assembly for Takifugu flavidus.</title>
        <authorList>
            <person name="Xiao S."/>
        </authorList>
    </citation>
    <scope>NUCLEOTIDE SEQUENCE [LARGE SCALE GENOMIC DNA]</scope>
    <source>
        <strain evidence="8">HTHZ2018</strain>
        <tissue evidence="8">Muscle</tissue>
    </source>
</reference>
<evidence type="ECO:0000313" key="8">
    <source>
        <dbReference type="EMBL" id="TWW81909.1"/>
    </source>
</evidence>